<protein>
    <recommendedName>
        <fullName evidence="7">C2H2-type domain-containing protein</fullName>
    </recommendedName>
</protein>
<reference evidence="8" key="1">
    <citation type="journal article" date="2021" name="Nat. Commun.">
        <title>Genetic determinants of endophytism in the Arabidopsis root mycobiome.</title>
        <authorList>
            <person name="Mesny F."/>
            <person name="Miyauchi S."/>
            <person name="Thiergart T."/>
            <person name="Pickel B."/>
            <person name="Atanasova L."/>
            <person name="Karlsson M."/>
            <person name="Huettel B."/>
            <person name="Barry K.W."/>
            <person name="Haridas S."/>
            <person name="Chen C."/>
            <person name="Bauer D."/>
            <person name="Andreopoulos W."/>
            <person name="Pangilinan J."/>
            <person name="LaButti K."/>
            <person name="Riley R."/>
            <person name="Lipzen A."/>
            <person name="Clum A."/>
            <person name="Drula E."/>
            <person name="Henrissat B."/>
            <person name="Kohler A."/>
            <person name="Grigoriev I.V."/>
            <person name="Martin F.M."/>
            <person name="Hacquard S."/>
        </authorList>
    </citation>
    <scope>NUCLEOTIDE SEQUENCE</scope>
    <source>
        <strain evidence="8">MPI-SDFR-AT-0120</strain>
    </source>
</reference>
<dbReference type="PROSITE" id="PS00028">
    <property type="entry name" value="ZINC_FINGER_C2H2_1"/>
    <property type="match status" value="2"/>
</dbReference>
<evidence type="ECO:0000256" key="1">
    <source>
        <dbReference type="ARBA" id="ARBA00022723"/>
    </source>
</evidence>
<dbReference type="InterPro" id="IPR036236">
    <property type="entry name" value="Znf_C2H2_sf"/>
</dbReference>
<dbReference type="InterPro" id="IPR056125">
    <property type="entry name" value="DUF7708"/>
</dbReference>
<name>A0A8K0W218_9PLEO</name>
<feature type="compositionally biased region" description="Low complexity" evidence="6">
    <location>
        <begin position="870"/>
        <end position="881"/>
    </location>
</feature>
<dbReference type="PANTHER" id="PTHR10039">
    <property type="entry name" value="AMELOGENIN"/>
    <property type="match status" value="1"/>
</dbReference>
<comment type="caution">
    <text evidence="8">The sequence shown here is derived from an EMBL/GenBank/DDBJ whole genome shotgun (WGS) entry which is preliminary data.</text>
</comment>
<dbReference type="EMBL" id="JAGMVJ010000005">
    <property type="protein sequence ID" value="KAH7090600.1"/>
    <property type="molecule type" value="Genomic_DNA"/>
</dbReference>
<dbReference type="Pfam" id="PF00096">
    <property type="entry name" value="zf-C2H2"/>
    <property type="match status" value="2"/>
</dbReference>
<accession>A0A8K0W218</accession>
<evidence type="ECO:0000256" key="3">
    <source>
        <dbReference type="ARBA" id="ARBA00022771"/>
    </source>
</evidence>
<keyword evidence="9" id="KW-1185">Reference proteome</keyword>
<dbReference type="SMART" id="SM00355">
    <property type="entry name" value="ZnF_C2H2"/>
    <property type="match status" value="4"/>
</dbReference>
<sequence length="888" mass="102197">MAVHPQVQAVAFQLALLKFQKSLSDQEKRSFGVTTLHDLHVAIEVIQRKQKSEKKLRAMGKLAKFLEGMKEYDKIVTVFLNTSELLAFIWGPMKFLLQRIGEHLYLLTQYEAYFKNQPHMCHPLTLIYEDILNFHGKAMRFFKKRMWQQLFQALWKTFEFEFGAILRNMREHMTLIQSQATITQFTEVLRLQETAKLAMERQQEAEAHRRRDVVRQWLCAANCEADQETFAGIRHKYPTTGLWIFQDTRFSNWFDSTYCLTHLLWLNGIPGAASLIVEEARKLQNASVIFFYCRYLDNDRSTFLGVARGLLSQLLLQDDDLLSYIHEKASSSGQTVLSTESIAKELLTTSIKNSDKLYVIIDGLDECERDERKTIVTFFEEIWASLPQDRIDSLRCLFLSQDDNVARKDFENITSLKITQAHNKKDITAYAETRSLEIKLKFGLTTDRQLHIQELIQCAVSIDLDAQIVDWDRRRFSVDSKELCGSLAEIHTDGTLNLVHHTAKRYLVDEKVVNVEAGELELANLCVSYLAFPCFEPNNGDAELEVFAPLGHYGFLDYAYALWSRHLDACLRLPDLKDSLQELREATEVFIETHWTEPDVKPTVRKPFIERWKPLESNNNLDRLVLAAWLAQRQLLSSAKLDPRERVLTLSDTIAKVRGFLEKTWETATQNDDFEVMYGSDMFKCPRVNCTRFYNGFRSRQLRDDHAPKHERAFFCSFPGCAMATLGCATLKELHKHEAEYHGTIDVDDEDAEYPEMPPQKVSFQCTQCDAVFTRNNNLKIHMRKHNAPNQKQFICSQCGKPFARQGDRTRHESTTHSGSRSHVCGGTLKNGSLWGCGQEFNRGDTLSRHWKSEKGKNCLRPKEQEEAAESANSISSAAPSNVGTPNT</sequence>
<keyword evidence="1" id="KW-0479">Metal-binding</keyword>
<proteinExistence type="predicted"/>
<dbReference type="Gene3D" id="3.40.50.300">
    <property type="entry name" value="P-loop containing nucleotide triphosphate hydrolases"/>
    <property type="match status" value="1"/>
</dbReference>
<feature type="domain" description="C2H2-type" evidence="7">
    <location>
        <begin position="764"/>
        <end position="791"/>
    </location>
</feature>
<feature type="region of interest" description="Disordered" evidence="6">
    <location>
        <begin position="804"/>
        <end position="823"/>
    </location>
</feature>
<evidence type="ECO:0000256" key="5">
    <source>
        <dbReference type="PROSITE-ProRule" id="PRU00042"/>
    </source>
</evidence>
<evidence type="ECO:0000259" key="7">
    <source>
        <dbReference type="PROSITE" id="PS50157"/>
    </source>
</evidence>
<feature type="compositionally biased region" description="Basic and acidic residues" evidence="6">
    <location>
        <begin position="806"/>
        <end position="815"/>
    </location>
</feature>
<dbReference type="FunFam" id="3.30.160.60:FF:000100">
    <property type="entry name" value="Zinc finger 45-like"/>
    <property type="match status" value="1"/>
</dbReference>
<keyword evidence="2" id="KW-0677">Repeat</keyword>
<dbReference type="InterPro" id="IPR027417">
    <property type="entry name" value="P-loop_NTPase"/>
</dbReference>
<feature type="domain" description="C2H2-type" evidence="7">
    <location>
        <begin position="794"/>
        <end position="822"/>
    </location>
</feature>
<gene>
    <name evidence="8" type="ORF">FB567DRAFT_438198</name>
</gene>
<dbReference type="InterPro" id="IPR013087">
    <property type="entry name" value="Znf_C2H2_type"/>
</dbReference>
<feature type="compositionally biased region" description="Basic and acidic residues" evidence="6">
    <location>
        <begin position="851"/>
        <end position="866"/>
    </location>
</feature>
<feature type="region of interest" description="Disordered" evidence="6">
    <location>
        <begin position="851"/>
        <end position="888"/>
    </location>
</feature>
<dbReference type="Gene3D" id="3.30.160.60">
    <property type="entry name" value="Classic Zinc Finger"/>
    <property type="match status" value="2"/>
</dbReference>
<evidence type="ECO:0000313" key="8">
    <source>
        <dbReference type="EMBL" id="KAH7090600.1"/>
    </source>
</evidence>
<dbReference type="OrthoDB" id="21416at2759"/>
<dbReference type="InterPro" id="IPR056884">
    <property type="entry name" value="NPHP3-like_N"/>
</dbReference>
<dbReference type="PANTHER" id="PTHR10039:SF14">
    <property type="entry name" value="NACHT DOMAIN-CONTAINING PROTEIN"/>
    <property type="match status" value="1"/>
</dbReference>
<dbReference type="SUPFAM" id="SSF57667">
    <property type="entry name" value="beta-beta-alpha zinc fingers"/>
    <property type="match status" value="1"/>
</dbReference>
<evidence type="ECO:0000256" key="2">
    <source>
        <dbReference type="ARBA" id="ARBA00022737"/>
    </source>
</evidence>
<dbReference type="Proteomes" id="UP000813461">
    <property type="component" value="Unassembled WGS sequence"/>
</dbReference>
<evidence type="ECO:0000313" key="9">
    <source>
        <dbReference type="Proteomes" id="UP000813461"/>
    </source>
</evidence>
<organism evidence="8 9">
    <name type="scientific">Paraphoma chrysanthemicola</name>
    <dbReference type="NCBI Taxonomy" id="798071"/>
    <lineage>
        <taxon>Eukaryota</taxon>
        <taxon>Fungi</taxon>
        <taxon>Dikarya</taxon>
        <taxon>Ascomycota</taxon>
        <taxon>Pezizomycotina</taxon>
        <taxon>Dothideomycetes</taxon>
        <taxon>Pleosporomycetidae</taxon>
        <taxon>Pleosporales</taxon>
        <taxon>Pleosporineae</taxon>
        <taxon>Phaeosphaeriaceae</taxon>
        <taxon>Paraphoma</taxon>
    </lineage>
</organism>
<dbReference type="GO" id="GO:0008270">
    <property type="term" value="F:zinc ion binding"/>
    <property type="evidence" value="ECO:0007669"/>
    <property type="project" value="UniProtKB-KW"/>
</dbReference>
<keyword evidence="3 5" id="KW-0863">Zinc-finger</keyword>
<dbReference type="PROSITE" id="PS50157">
    <property type="entry name" value="ZINC_FINGER_C2H2_2"/>
    <property type="match status" value="2"/>
</dbReference>
<evidence type="ECO:0000256" key="4">
    <source>
        <dbReference type="ARBA" id="ARBA00022833"/>
    </source>
</evidence>
<dbReference type="Pfam" id="PF24809">
    <property type="entry name" value="DUF7708"/>
    <property type="match status" value="1"/>
</dbReference>
<evidence type="ECO:0000256" key="6">
    <source>
        <dbReference type="SAM" id="MobiDB-lite"/>
    </source>
</evidence>
<dbReference type="AlphaFoldDB" id="A0A8K0W218"/>
<keyword evidence="4" id="KW-0862">Zinc</keyword>
<dbReference type="Pfam" id="PF24883">
    <property type="entry name" value="NPHP3_N"/>
    <property type="match status" value="1"/>
</dbReference>